<evidence type="ECO:0000313" key="15">
    <source>
        <dbReference type="Proteomes" id="UP000219353"/>
    </source>
</evidence>
<evidence type="ECO:0000256" key="9">
    <source>
        <dbReference type="ARBA" id="ARBA00022967"/>
    </source>
</evidence>
<dbReference type="FunFam" id="2.70.150.10:FF:000160">
    <property type="entry name" value="Sarcoplasmic/endoplasmic reticulum calcium ATPase 1"/>
    <property type="match status" value="1"/>
</dbReference>
<dbReference type="SFLD" id="SFLDG00002">
    <property type="entry name" value="C1.7:_P-type_atpase_like"/>
    <property type="match status" value="1"/>
</dbReference>
<keyword evidence="9" id="KW-1278">Translocase</keyword>
<proteinExistence type="inferred from homology"/>
<dbReference type="InterPro" id="IPR023214">
    <property type="entry name" value="HAD_sf"/>
</dbReference>
<evidence type="ECO:0000256" key="7">
    <source>
        <dbReference type="ARBA" id="ARBA00022840"/>
    </source>
</evidence>
<dbReference type="Pfam" id="PF00690">
    <property type="entry name" value="Cation_ATPase_N"/>
    <property type="match status" value="1"/>
</dbReference>
<dbReference type="GO" id="GO:0006883">
    <property type="term" value="P:intracellular sodium ion homeostasis"/>
    <property type="evidence" value="ECO:0007669"/>
    <property type="project" value="TreeGrafter"/>
</dbReference>
<dbReference type="Gene3D" id="3.40.50.1000">
    <property type="entry name" value="HAD superfamily/HAD-like"/>
    <property type="match status" value="1"/>
</dbReference>
<dbReference type="FunFam" id="3.40.50.1000:FF:000028">
    <property type="entry name" value="Calcium-transporting P-type ATPase, putative"/>
    <property type="match status" value="1"/>
</dbReference>
<dbReference type="SUPFAM" id="SSF56784">
    <property type="entry name" value="HAD-like"/>
    <property type="match status" value="1"/>
</dbReference>
<dbReference type="Gene3D" id="3.40.1110.10">
    <property type="entry name" value="Calcium-transporting ATPase, cytoplasmic domain N"/>
    <property type="match status" value="1"/>
</dbReference>
<feature type="transmembrane region" description="Helical" evidence="12">
    <location>
        <begin position="771"/>
        <end position="791"/>
    </location>
</feature>
<evidence type="ECO:0000256" key="6">
    <source>
        <dbReference type="ARBA" id="ARBA00022741"/>
    </source>
</evidence>
<dbReference type="SMART" id="SM00831">
    <property type="entry name" value="Cation_ATPase_N"/>
    <property type="match status" value="1"/>
</dbReference>
<dbReference type="GO" id="GO:0016887">
    <property type="term" value="F:ATP hydrolysis activity"/>
    <property type="evidence" value="ECO:0007669"/>
    <property type="project" value="InterPro"/>
</dbReference>
<dbReference type="InterPro" id="IPR023298">
    <property type="entry name" value="ATPase_P-typ_TM_dom_sf"/>
</dbReference>
<feature type="transmembrane region" description="Helical" evidence="12">
    <location>
        <begin position="730"/>
        <end position="750"/>
    </location>
</feature>
<accession>A0A285IC52</accession>
<feature type="domain" description="Cation-transporting P-type ATPase N-terminal" evidence="13">
    <location>
        <begin position="8"/>
        <end position="82"/>
    </location>
</feature>
<evidence type="ECO:0000259" key="13">
    <source>
        <dbReference type="SMART" id="SM00831"/>
    </source>
</evidence>
<dbReference type="InterPro" id="IPR044492">
    <property type="entry name" value="P_typ_ATPase_HD_dom"/>
</dbReference>
<feature type="transmembrane region" description="Helical" evidence="12">
    <location>
        <begin position="871"/>
        <end position="890"/>
    </location>
</feature>
<keyword evidence="11 12" id="KW-0472">Membrane</keyword>
<keyword evidence="3" id="KW-1003">Cell membrane</keyword>
<evidence type="ECO:0000256" key="11">
    <source>
        <dbReference type="ARBA" id="ARBA00023136"/>
    </source>
</evidence>
<dbReference type="Gene3D" id="1.20.1110.10">
    <property type="entry name" value="Calcium-transporting ATPase, transmembrane domain"/>
    <property type="match status" value="1"/>
</dbReference>
<feature type="transmembrane region" description="Helical" evidence="12">
    <location>
        <begin position="249"/>
        <end position="268"/>
    </location>
</feature>
<dbReference type="GO" id="GO:1990573">
    <property type="term" value="P:potassium ion import across plasma membrane"/>
    <property type="evidence" value="ECO:0007669"/>
    <property type="project" value="TreeGrafter"/>
</dbReference>
<evidence type="ECO:0000256" key="12">
    <source>
        <dbReference type="SAM" id="Phobius"/>
    </source>
</evidence>
<dbReference type="FunFam" id="3.40.50.1000:FF:000001">
    <property type="entry name" value="Phospholipid-transporting ATPase IC"/>
    <property type="match status" value="1"/>
</dbReference>
<keyword evidence="15" id="KW-1185">Reference proteome</keyword>
<evidence type="ECO:0000256" key="10">
    <source>
        <dbReference type="ARBA" id="ARBA00022989"/>
    </source>
</evidence>
<dbReference type="PANTHER" id="PTHR43294">
    <property type="entry name" value="SODIUM/POTASSIUM-TRANSPORTING ATPASE SUBUNIT ALPHA"/>
    <property type="match status" value="1"/>
</dbReference>
<dbReference type="InterPro" id="IPR001757">
    <property type="entry name" value="P_typ_ATPase"/>
</dbReference>
<dbReference type="Pfam" id="PF00689">
    <property type="entry name" value="Cation_ATPase_C"/>
    <property type="match status" value="1"/>
</dbReference>
<dbReference type="RefSeq" id="WP_097110126.1">
    <property type="nucleotide sequence ID" value="NZ_OBEB01000001.1"/>
</dbReference>
<dbReference type="PRINTS" id="PR00121">
    <property type="entry name" value="NAKATPASE"/>
</dbReference>
<dbReference type="InterPro" id="IPR008250">
    <property type="entry name" value="ATPase_P-typ_transduc_dom_A_sf"/>
</dbReference>
<feature type="transmembrane region" description="Helical" evidence="12">
    <location>
        <begin position="842"/>
        <end position="859"/>
    </location>
</feature>
<reference evidence="15" key="1">
    <citation type="submission" date="2017-09" db="EMBL/GenBank/DDBJ databases">
        <authorList>
            <person name="Varghese N."/>
            <person name="Submissions S."/>
        </authorList>
    </citation>
    <scope>NUCLEOTIDE SEQUENCE [LARGE SCALE GENOMIC DNA]</scope>
    <source>
        <strain evidence="15">CGMCC 1.12461</strain>
    </source>
</reference>
<evidence type="ECO:0000256" key="2">
    <source>
        <dbReference type="ARBA" id="ARBA00005675"/>
    </source>
</evidence>
<dbReference type="InterPro" id="IPR018303">
    <property type="entry name" value="ATPase_P-typ_P_site"/>
</dbReference>
<dbReference type="GO" id="GO:0005886">
    <property type="term" value="C:plasma membrane"/>
    <property type="evidence" value="ECO:0007669"/>
    <property type="project" value="UniProtKB-SubCell"/>
</dbReference>
<sequence>MHVPESPLWHQQEATALCRQFAVQQKQGLTAAQVAQAREQYGANILPAKKPLAAWRRLLRQFNNLLIYVLLVAAVLAGLLAEYLDAAVILAVVVVNATIGFVQEGQAEKALHAIGAMLSSKARVLRSGVTELLPASELVPGDIVILEAGDKVPADMRLLLVFNLQVQEAALTGESVAVAKHSAVMTGNVVLADRRNMVYSGTLVSQGRAVALVVATGTATELGRINQMLSSVAPLTTPLVKQISTFARYQTLIVLLMAILVFVLGYLRDYSLNYLFMAVVSLVVAAIPEGLPTILTVALAIGVTRMAKRNAIIRRLPAVETLGAVSVICSDKTGTLTLNEMMVSQIVLPGQRLNVSGSGYSPAGTVGDEDQEATDDDINTSNKQLSWLCRAALLCNDARLTERDNSWHIQGDPMEAALLVLAEKAGLERAQQVAQFPRHDEIPFDAAHKYMATLHSDHQGRGYILLKGAPEAVLALCSSVYVSDTEAGEALDMTDWQQQVEHIARDGQRVLALAIKCLDAQQTLLNQQDLETGVQLLGLVGLIDPPRPEAISAIASCQQAGIRVKMITGDHAATAAAIAAQLGLANSDIVITGAELDKLNDRQLAERIAKTAVFARATPEHKLRLVTALQLQGEVVAMTGDGVNDAPALKRANVGIAMGQGGTEAAREASEMVLLDDNFATIARAVAAGRNVYDNLKKAIAFILPVNGGESLAIILALLLAVTLPIMPLQILWVNMVSSIGLALALAFEPPEHNLMQRPPRPIDEALVSRFVLWRVLLVSVLFTTGIFAVFNWAIAQQLSVDYARTMAVNTLVAMEVWYLFSVRYMQGPSLSLQGIKGTKPVLMAVTLVFGLQLLFTYQPHLQQLFNTEPLQFKHGLICVAVGVVIFALLELEKWLKLRRTSRQQLS</sequence>
<organism evidence="14 15">
    <name type="scientific">Arsukibacterium tuosuense</name>
    <dbReference type="NCBI Taxonomy" id="1323745"/>
    <lineage>
        <taxon>Bacteria</taxon>
        <taxon>Pseudomonadati</taxon>
        <taxon>Pseudomonadota</taxon>
        <taxon>Gammaproteobacteria</taxon>
        <taxon>Chromatiales</taxon>
        <taxon>Chromatiaceae</taxon>
        <taxon>Arsukibacterium</taxon>
    </lineage>
</organism>
<dbReference type="EMBL" id="OBEB01000001">
    <property type="protein sequence ID" value="SNY45555.1"/>
    <property type="molecule type" value="Genomic_DNA"/>
</dbReference>
<dbReference type="GO" id="GO:0030007">
    <property type="term" value="P:intracellular potassium ion homeostasis"/>
    <property type="evidence" value="ECO:0007669"/>
    <property type="project" value="TreeGrafter"/>
</dbReference>
<keyword evidence="7" id="KW-0067">ATP-binding</keyword>
<keyword evidence="6" id="KW-0547">Nucleotide-binding</keyword>
<gene>
    <name evidence="14" type="ORF">SAMN06297280_0916</name>
</gene>
<dbReference type="InterPro" id="IPR023299">
    <property type="entry name" value="ATPase_P-typ_cyto_dom_N"/>
</dbReference>
<dbReference type="NCBIfam" id="TIGR01494">
    <property type="entry name" value="ATPase_P-type"/>
    <property type="match status" value="2"/>
</dbReference>
<name>A0A285IC52_9GAMM</name>
<dbReference type="SUPFAM" id="SSF81653">
    <property type="entry name" value="Calcium ATPase, transduction domain A"/>
    <property type="match status" value="1"/>
</dbReference>
<feature type="transmembrane region" description="Helical" evidence="12">
    <location>
        <begin position="274"/>
        <end position="301"/>
    </location>
</feature>
<keyword evidence="5 12" id="KW-0812">Transmembrane</keyword>
<dbReference type="AlphaFoldDB" id="A0A285IC52"/>
<evidence type="ECO:0000256" key="1">
    <source>
        <dbReference type="ARBA" id="ARBA00004651"/>
    </source>
</evidence>
<evidence type="ECO:0000313" key="14">
    <source>
        <dbReference type="EMBL" id="SNY45555.1"/>
    </source>
</evidence>
<evidence type="ECO:0000256" key="8">
    <source>
        <dbReference type="ARBA" id="ARBA00022842"/>
    </source>
</evidence>
<evidence type="ECO:0000256" key="4">
    <source>
        <dbReference type="ARBA" id="ARBA00022553"/>
    </source>
</evidence>
<dbReference type="InterPro" id="IPR059000">
    <property type="entry name" value="ATPase_P-type_domA"/>
</dbReference>
<evidence type="ECO:0000256" key="5">
    <source>
        <dbReference type="ARBA" id="ARBA00022692"/>
    </source>
</evidence>
<feature type="transmembrane region" description="Helical" evidence="12">
    <location>
        <begin position="62"/>
        <end position="80"/>
    </location>
</feature>
<dbReference type="Pfam" id="PF08282">
    <property type="entry name" value="Hydrolase_3"/>
    <property type="match status" value="1"/>
</dbReference>
<dbReference type="InterPro" id="IPR004014">
    <property type="entry name" value="ATPase_P-typ_cation-transptr_N"/>
</dbReference>
<dbReference type="GO" id="GO:0005391">
    <property type="term" value="F:P-type sodium:potassium-exchanging transporter activity"/>
    <property type="evidence" value="ECO:0007669"/>
    <property type="project" value="TreeGrafter"/>
</dbReference>
<dbReference type="SUPFAM" id="SSF81665">
    <property type="entry name" value="Calcium ATPase, transmembrane domain M"/>
    <property type="match status" value="1"/>
</dbReference>
<dbReference type="PRINTS" id="PR00119">
    <property type="entry name" value="CATATPASE"/>
</dbReference>
<evidence type="ECO:0000256" key="3">
    <source>
        <dbReference type="ARBA" id="ARBA00022475"/>
    </source>
</evidence>
<feature type="transmembrane region" description="Helical" evidence="12">
    <location>
        <begin position="699"/>
        <end position="724"/>
    </location>
</feature>
<dbReference type="Proteomes" id="UP000219353">
    <property type="component" value="Unassembled WGS sequence"/>
</dbReference>
<dbReference type="PANTHER" id="PTHR43294:SF21">
    <property type="entry name" value="CATION TRANSPORTING ATPASE"/>
    <property type="match status" value="1"/>
</dbReference>
<dbReference type="SFLD" id="SFLDF00027">
    <property type="entry name" value="p-type_atpase"/>
    <property type="match status" value="1"/>
</dbReference>
<dbReference type="Pfam" id="PF00122">
    <property type="entry name" value="E1-E2_ATPase"/>
    <property type="match status" value="1"/>
</dbReference>
<dbReference type="Pfam" id="PF13246">
    <property type="entry name" value="Cation_ATPase"/>
    <property type="match status" value="1"/>
</dbReference>
<comment type="similarity">
    <text evidence="2">Belongs to the cation transport ATPase (P-type) (TC 3.A.3) family. Type IIA subfamily.</text>
</comment>
<dbReference type="Gene3D" id="2.70.150.10">
    <property type="entry name" value="Calcium-transporting ATPase, cytoplasmic transduction domain A"/>
    <property type="match status" value="1"/>
</dbReference>
<feature type="transmembrane region" description="Helical" evidence="12">
    <location>
        <begin position="86"/>
        <end position="102"/>
    </location>
</feature>
<dbReference type="PROSITE" id="PS00154">
    <property type="entry name" value="ATPASE_E1_E2"/>
    <property type="match status" value="1"/>
</dbReference>
<feature type="transmembrane region" description="Helical" evidence="12">
    <location>
        <begin position="803"/>
        <end position="821"/>
    </location>
</feature>
<dbReference type="GO" id="GO:1902600">
    <property type="term" value="P:proton transmembrane transport"/>
    <property type="evidence" value="ECO:0007669"/>
    <property type="project" value="TreeGrafter"/>
</dbReference>
<comment type="subcellular location">
    <subcellularLocation>
        <location evidence="1">Cell membrane</location>
        <topology evidence="1">Multi-pass membrane protein</topology>
    </subcellularLocation>
</comment>
<dbReference type="OrthoDB" id="9814270at2"/>
<dbReference type="GO" id="GO:0005524">
    <property type="term" value="F:ATP binding"/>
    <property type="evidence" value="ECO:0007669"/>
    <property type="project" value="UniProtKB-KW"/>
</dbReference>
<protein>
    <submittedName>
        <fullName evidence="14">Plasma-membrane calcium-translocating P-type ATPase/potassium and/or sodium efflux P-type ATPase,TIGR01523</fullName>
    </submittedName>
</protein>
<keyword evidence="8" id="KW-0460">Magnesium</keyword>
<dbReference type="InterPro" id="IPR036412">
    <property type="entry name" value="HAD-like_sf"/>
</dbReference>
<dbReference type="InterPro" id="IPR050510">
    <property type="entry name" value="Cation_transp_ATPase_P-type"/>
</dbReference>
<keyword evidence="4" id="KW-0597">Phosphoprotein</keyword>
<dbReference type="SFLD" id="SFLDS00003">
    <property type="entry name" value="Haloacid_Dehalogenase"/>
    <property type="match status" value="1"/>
</dbReference>
<keyword evidence="10 12" id="KW-1133">Transmembrane helix</keyword>
<dbReference type="SUPFAM" id="SSF81660">
    <property type="entry name" value="Metal cation-transporting ATPase, ATP-binding domain N"/>
    <property type="match status" value="1"/>
</dbReference>
<dbReference type="InterPro" id="IPR006068">
    <property type="entry name" value="ATPase_P-typ_cation-transptr_C"/>
</dbReference>
<dbReference type="GO" id="GO:0036376">
    <property type="term" value="P:sodium ion export across plasma membrane"/>
    <property type="evidence" value="ECO:0007669"/>
    <property type="project" value="TreeGrafter"/>
</dbReference>